<keyword evidence="4" id="KW-1185">Reference proteome</keyword>
<dbReference type="RefSeq" id="WP_209890156.1">
    <property type="nucleotide sequence ID" value="NZ_JAGGMR010000001.1"/>
</dbReference>
<dbReference type="InterPro" id="IPR000740">
    <property type="entry name" value="GrpE"/>
</dbReference>
<protein>
    <submittedName>
        <fullName evidence="3">Molecular chaperone GrpE</fullName>
    </submittedName>
</protein>
<dbReference type="EMBL" id="JAGGMR010000001">
    <property type="protein sequence ID" value="MBP2190270.1"/>
    <property type="molecule type" value="Genomic_DNA"/>
</dbReference>
<feature type="region of interest" description="Disordered" evidence="2">
    <location>
        <begin position="1"/>
        <end position="37"/>
    </location>
</feature>
<name>A0ABS4QF09_9NOCA</name>
<organism evidence="3 4">
    <name type="scientific">Nocardia goodfellowii</name>
    <dbReference type="NCBI Taxonomy" id="882446"/>
    <lineage>
        <taxon>Bacteria</taxon>
        <taxon>Bacillati</taxon>
        <taxon>Actinomycetota</taxon>
        <taxon>Actinomycetes</taxon>
        <taxon>Mycobacteriales</taxon>
        <taxon>Nocardiaceae</taxon>
        <taxon>Nocardia</taxon>
    </lineage>
</organism>
<reference evidence="3 4" key="1">
    <citation type="submission" date="2021-03" db="EMBL/GenBank/DDBJ databases">
        <title>Sequencing the genomes of 1000 actinobacteria strains.</title>
        <authorList>
            <person name="Klenk H.-P."/>
        </authorList>
    </citation>
    <scope>NUCLEOTIDE SEQUENCE [LARGE SCALE GENOMIC DNA]</scope>
    <source>
        <strain evidence="3 4">DSM 45516</strain>
    </source>
</reference>
<dbReference type="Gene3D" id="2.30.22.10">
    <property type="entry name" value="Head domain of nucleotide exchange factor GrpE"/>
    <property type="match status" value="1"/>
</dbReference>
<gene>
    <name evidence="3" type="ORF">BJ987_003171</name>
</gene>
<evidence type="ECO:0000256" key="2">
    <source>
        <dbReference type="SAM" id="MobiDB-lite"/>
    </source>
</evidence>
<comment type="caution">
    <text evidence="3">The sequence shown here is derived from an EMBL/GenBank/DDBJ whole genome shotgun (WGS) entry which is preliminary data.</text>
</comment>
<accession>A0ABS4QF09</accession>
<dbReference type="Proteomes" id="UP001519325">
    <property type="component" value="Unassembled WGS sequence"/>
</dbReference>
<dbReference type="Pfam" id="PF01025">
    <property type="entry name" value="GrpE"/>
    <property type="match status" value="1"/>
</dbReference>
<keyword evidence="1" id="KW-0143">Chaperone</keyword>
<evidence type="ECO:0000313" key="4">
    <source>
        <dbReference type="Proteomes" id="UP001519325"/>
    </source>
</evidence>
<dbReference type="InterPro" id="IPR009012">
    <property type="entry name" value="GrpE_head"/>
</dbReference>
<evidence type="ECO:0000313" key="3">
    <source>
        <dbReference type="EMBL" id="MBP2190270.1"/>
    </source>
</evidence>
<evidence type="ECO:0000256" key="1">
    <source>
        <dbReference type="ARBA" id="ARBA00023186"/>
    </source>
</evidence>
<sequence length="188" mass="20051">MSESVAQHAEEFDGPTGPIRRARPEPEATAAQSDPVQQTLTRLVEQVGDLSRVIARQAATIERLTDDAKARAQQDRAGADLPMIVELFALHNDAAACASTAESDRERDGFAAIATRVERLLAGRGALLVAPRPDDAFDPRTMEASAVAPTADPAADRTVDAVIQPGLSVADRSIRPASVVVRRHRDAD</sequence>
<dbReference type="SUPFAM" id="SSF51064">
    <property type="entry name" value="Head domain of nucleotide exchange factor GrpE"/>
    <property type="match status" value="1"/>
</dbReference>
<proteinExistence type="predicted"/>